<dbReference type="GeneID" id="5788571"/>
<geneLocation type="nucleomorph" evidence="1"/>
<protein>
    <submittedName>
        <fullName evidence="1">Uncharacterized protein</fullName>
    </submittedName>
</protein>
<reference evidence="1 2" key="1">
    <citation type="journal article" date="2006" name="Proc. Natl. Acad. Sci. U.S.A.">
        <title>Complete nucleotide sequence of the chlorarachniophyte nucleomorph: nature's smallest nucleus.</title>
        <authorList>
            <person name="Gilson P.R."/>
            <person name="Su V."/>
            <person name="Slamovits C.H."/>
            <person name="Reith M.E."/>
            <person name="Keeling P.J."/>
            <person name="McFadden G.I."/>
        </authorList>
    </citation>
    <scope>NUCLEOTIDE SEQUENCE [LARGE SCALE GENOMIC DNA]</scope>
    <source>
        <strain evidence="2">CCMP621</strain>
    </source>
</reference>
<dbReference type="AlphaFoldDB" id="Q3LW99"/>
<organism evidence="1 2">
    <name type="scientific">Bigelowiella natans</name>
    <name type="common">Pedinomonas minutissima</name>
    <name type="synonym">Chlorarachnion sp. (strain CCMP621)</name>
    <dbReference type="NCBI Taxonomy" id="227086"/>
    <lineage>
        <taxon>Eukaryota</taxon>
        <taxon>Sar</taxon>
        <taxon>Rhizaria</taxon>
        <taxon>Cercozoa</taxon>
        <taxon>Chlorarachniophyceae</taxon>
        <taxon>Bigelowiella</taxon>
    </lineage>
</organism>
<dbReference type="EMBL" id="DQ158857">
    <property type="protein sequence ID" value="ABA27267.1"/>
    <property type="molecule type" value="Genomic_DNA"/>
</dbReference>
<keyword evidence="1" id="KW-0542">Nucleomorph</keyword>
<accession>Q3LW99</accession>
<proteinExistence type="predicted"/>
<name>Q3LW99_BIGNA</name>
<dbReference type="RefSeq" id="XP_001712879.1">
    <property type="nucleotide sequence ID" value="XM_001712827.1"/>
</dbReference>
<dbReference type="Proteomes" id="UP000243425">
    <property type="component" value="Nucleomorph 2"/>
</dbReference>
<sequence>MVANNYIKSLPSISIIFRCCVDKNDYRGFIKKLSRKLIFINNKINDISFKKQIQFQNYYLFLENYYYELYFYVLNKKNVSYILKIKPFILPLIDLFVKKTKSVKAFLINFVKCMRIIEVFLSIIDCKTSSVYKNSFTFFD</sequence>
<evidence type="ECO:0000313" key="2">
    <source>
        <dbReference type="Proteomes" id="UP000243425"/>
    </source>
</evidence>
<evidence type="ECO:0000313" key="1">
    <source>
        <dbReference type="EMBL" id="ABA27267.1"/>
    </source>
</evidence>